<evidence type="ECO:0000259" key="6">
    <source>
        <dbReference type="Pfam" id="PF08281"/>
    </source>
</evidence>
<dbReference type="PANTHER" id="PTHR43133:SF46">
    <property type="entry name" value="RNA POLYMERASE SIGMA-70 FACTOR ECF SUBFAMILY"/>
    <property type="match status" value="1"/>
</dbReference>
<evidence type="ECO:0000256" key="1">
    <source>
        <dbReference type="ARBA" id="ARBA00010641"/>
    </source>
</evidence>
<dbReference type="RefSeq" id="WP_101071323.1">
    <property type="nucleotide sequence ID" value="NZ_PISP01000001.1"/>
</dbReference>
<dbReference type="InterPro" id="IPR013249">
    <property type="entry name" value="RNA_pol_sigma70_r4_t2"/>
</dbReference>
<dbReference type="InterPro" id="IPR014327">
    <property type="entry name" value="RNA_pol_sigma70_bacteroid"/>
</dbReference>
<dbReference type="InterPro" id="IPR036388">
    <property type="entry name" value="WH-like_DNA-bd_sf"/>
</dbReference>
<evidence type="ECO:0000259" key="5">
    <source>
        <dbReference type="Pfam" id="PF04542"/>
    </source>
</evidence>
<dbReference type="InterPro" id="IPR039425">
    <property type="entry name" value="RNA_pol_sigma-70-like"/>
</dbReference>
<dbReference type="NCBIfam" id="TIGR02985">
    <property type="entry name" value="Sig70_bacteroi1"/>
    <property type="match status" value="1"/>
</dbReference>
<dbReference type="PANTHER" id="PTHR43133">
    <property type="entry name" value="RNA POLYMERASE ECF-TYPE SIGMA FACTO"/>
    <property type="match status" value="1"/>
</dbReference>
<dbReference type="Proteomes" id="UP000233398">
    <property type="component" value="Unassembled WGS sequence"/>
</dbReference>
<dbReference type="GO" id="GO:0016987">
    <property type="term" value="F:sigma factor activity"/>
    <property type="evidence" value="ECO:0007669"/>
    <property type="project" value="UniProtKB-KW"/>
</dbReference>
<keyword evidence="8" id="KW-1185">Reference proteome</keyword>
<evidence type="ECO:0000256" key="4">
    <source>
        <dbReference type="ARBA" id="ARBA00023163"/>
    </source>
</evidence>
<feature type="domain" description="RNA polymerase sigma factor 70 region 4 type 2" evidence="6">
    <location>
        <begin position="123"/>
        <end position="172"/>
    </location>
</feature>
<keyword evidence="2" id="KW-0805">Transcription regulation</keyword>
<dbReference type="Gene3D" id="1.10.10.10">
    <property type="entry name" value="Winged helix-like DNA-binding domain superfamily/Winged helix DNA-binding domain"/>
    <property type="match status" value="1"/>
</dbReference>
<dbReference type="SUPFAM" id="SSF88659">
    <property type="entry name" value="Sigma3 and sigma4 domains of RNA polymerase sigma factors"/>
    <property type="match status" value="1"/>
</dbReference>
<dbReference type="OrthoDB" id="1097528at2"/>
<comment type="similarity">
    <text evidence="1">Belongs to the sigma-70 factor family. ECF subfamily.</text>
</comment>
<sequence>MDGGDKAHHKLVEQIRSGDQCAFEKLFHLHYARLCVFSNSYLKSLDVARDVVQEVFIKIWDNREEFEIRHSLKAYLYQAVRNQSLNHLEKNKQKIRLKESLKEQRDLLQEEVPTDFSTEELTQKVWKIVDELPERRKMIFILYRKHGLSYKEIAEVMDITRKTVENQMGKSLQYLRERLDL</sequence>
<keyword evidence="3" id="KW-0731">Sigma factor</keyword>
<dbReference type="SUPFAM" id="SSF88946">
    <property type="entry name" value="Sigma2 domain of RNA polymerase sigma factors"/>
    <property type="match status" value="1"/>
</dbReference>
<dbReference type="InterPro" id="IPR013325">
    <property type="entry name" value="RNA_pol_sigma_r2"/>
</dbReference>
<feature type="domain" description="RNA polymerase sigma-70 region 2" evidence="5">
    <location>
        <begin position="26"/>
        <end position="92"/>
    </location>
</feature>
<evidence type="ECO:0000256" key="2">
    <source>
        <dbReference type="ARBA" id="ARBA00023015"/>
    </source>
</evidence>
<dbReference type="Pfam" id="PF08281">
    <property type="entry name" value="Sigma70_r4_2"/>
    <property type="match status" value="1"/>
</dbReference>
<dbReference type="GO" id="GO:0006352">
    <property type="term" value="P:DNA-templated transcription initiation"/>
    <property type="evidence" value="ECO:0007669"/>
    <property type="project" value="InterPro"/>
</dbReference>
<evidence type="ECO:0000256" key="3">
    <source>
        <dbReference type="ARBA" id="ARBA00023082"/>
    </source>
</evidence>
<gene>
    <name evidence="7" type="ORF">CWD77_00900</name>
</gene>
<dbReference type="InterPro" id="IPR014284">
    <property type="entry name" value="RNA_pol_sigma-70_dom"/>
</dbReference>
<reference evidence="7 8" key="1">
    <citation type="submission" date="2017-11" db="EMBL/GenBank/DDBJ databases">
        <title>Rhodohalobacter 15182 sp. nov., isolated from a salt lake.</title>
        <authorList>
            <person name="Han S."/>
        </authorList>
    </citation>
    <scope>NUCLEOTIDE SEQUENCE [LARGE SCALE GENOMIC DNA]</scope>
    <source>
        <strain evidence="7 8">15182</strain>
    </source>
</reference>
<dbReference type="GO" id="GO:0003677">
    <property type="term" value="F:DNA binding"/>
    <property type="evidence" value="ECO:0007669"/>
    <property type="project" value="InterPro"/>
</dbReference>
<comment type="caution">
    <text evidence="7">The sequence shown here is derived from an EMBL/GenBank/DDBJ whole genome shotgun (WGS) entry which is preliminary data.</text>
</comment>
<protein>
    <submittedName>
        <fullName evidence="7">RNA polymerase sigma-70 factor</fullName>
    </submittedName>
</protein>
<dbReference type="InterPro" id="IPR007627">
    <property type="entry name" value="RNA_pol_sigma70_r2"/>
</dbReference>
<keyword evidence="4" id="KW-0804">Transcription</keyword>
<dbReference type="EMBL" id="PISP01000001">
    <property type="protein sequence ID" value="PKD44067.1"/>
    <property type="molecule type" value="Genomic_DNA"/>
</dbReference>
<evidence type="ECO:0000313" key="7">
    <source>
        <dbReference type="EMBL" id="PKD44067.1"/>
    </source>
</evidence>
<proteinExistence type="inferred from homology"/>
<dbReference type="NCBIfam" id="TIGR02937">
    <property type="entry name" value="sigma70-ECF"/>
    <property type="match status" value="1"/>
</dbReference>
<evidence type="ECO:0000313" key="8">
    <source>
        <dbReference type="Proteomes" id="UP000233398"/>
    </source>
</evidence>
<name>A0A2N0VIP4_9BACT</name>
<dbReference type="CDD" id="cd06171">
    <property type="entry name" value="Sigma70_r4"/>
    <property type="match status" value="1"/>
</dbReference>
<dbReference type="Pfam" id="PF04542">
    <property type="entry name" value="Sigma70_r2"/>
    <property type="match status" value="1"/>
</dbReference>
<dbReference type="AlphaFoldDB" id="A0A2N0VIP4"/>
<accession>A0A2N0VIP4</accession>
<organism evidence="7 8">
    <name type="scientific">Rhodohalobacter barkolensis</name>
    <dbReference type="NCBI Taxonomy" id="2053187"/>
    <lineage>
        <taxon>Bacteria</taxon>
        <taxon>Pseudomonadati</taxon>
        <taxon>Balneolota</taxon>
        <taxon>Balneolia</taxon>
        <taxon>Balneolales</taxon>
        <taxon>Balneolaceae</taxon>
        <taxon>Rhodohalobacter</taxon>
    </lineage>
</organism>
<dbReference type="Gene3D" id="1.10.1740.10">
    <property type="match status" value="1"/>
</dbReference>
<dbReference type="InterPro" id="IPR013324">
    <property type="entry name" value="RNA_pol_sigma_r3/r4-like"/>
</dbReference>